<dbReference type="RefSeq" id="WP_009183573.1">
    <property type="nucleotide sequence ID" value="NZ_AMGM01000005.1"/>
</dbReference>
<gene>
    <name evidence="2" type="ORF">B879_00524</name>
</gene>
<accession>K1M3F6</accession>
<protein>
    <submittedName>
        <fullName evidence="2">Uncharacterized protein</fullName>
    </submittedName>
</protein>
<reference evidence="2 3" key="1">
    <citation type="journal article" date="2012" name="J. Bacteriol.">
        <title>Draft Genome Sequence of Cecembia lonarensis Strain LW9T, Isolated from Lonar Lake, a Haloalkaline Lake in India.</title>
        <authorList>
            <person name="Shivaji S."/>
            <person name="Ara S."/>
            <person name="Singh A."/>
            <person name="Pinnaka A.K."/>
        </authorList>
    </citation>
    <scope>NUCLEOTIDE SEQUENCE [LARGE SCALE GENOMIC DNA]</scope>
    <source>
        <strain evidence="2 3">LW9</strain>
    </source>
</reference>
<organism evidence="2 3">
    <name type="scientific">Cecembia lonarensis (strain CCUG 58316 / KCTC 22772 / LW9)</name>
    <dbReference type="NCBI Taxonomy" id="1225176"/>
    <lineage>
        <taxon>Bacteria</taxon>
        <taxon>Pseudomonadati</taxon>
        <taxon>Bacteroidota</taxon>
        <taxon>Cytophagia</taxon>
        <taxon>Cytophagales</taxon>
        <taxon>Cyclobacteriaceae</taxon>
        <taxon>Cecembia</taxon>
    </lineage>
</organism>
<dbReference type="Proteomes" id="UP000004478">
    <property type="component" value="Unassembled WGS sequence"/>
</dbReference>
<comment type="caution">
    <text evidence="2">The sequence shown here is derived from an EMBL/GenBank/DDBJ whole genome shotgun (WGS) entry which is preliminary data.</text>
</comment>
<evidence type="ECO:0000256" key="1">
    <source>
        <dbReference type="SAM" id="MobiDB-lite"/>
    </source>
</evidence>
<dbReference type="AlphaFoldDB" id="K1M3F6"/>
<evidence type="ECO:0000313" key="2">
    <source>
        <dbReference type="EMBL" id="EKB50779.1"/>
    </source>
</evidence>
<evidence type="ECO:0000313" key="3">
    <source>
        <dbReference type="Proteomes" id="UP000004478"/>
    </source>
</evidence>
<feature type="region of interest" description="Disordered" evidence="1">
    <location>
        <begin position="36"/>
        <end position="58"/>
    </location>
</feature>
<proteinExistence type="predicted"/>
<sequence length="58" mass="6681">MKKQKPTKIEKDEAEEWDFSDGFGGLPEEIDLKHNLGCASDRKKKDSKSKTDDQNKKQ</sequence>
<keyword evidence="3" id="KW-1185">Reference proteome</keyword>
<feature type="region of interest" description="Disordered" evidence="1">
    <location>
        <begin position="1"/>
        <end position="24"/>
    </location>
</feature>
<dbReference type="EMBL" id="AMGM01000005">
    <property type="protein sequence ID" value="EKB50779.1"/>
    <property type="molecule type" value="Genomic_DNA"/>
</dbReference>
<name>K1M3F6_CECL9</name>